<dbReference type="GO" id="GO:0046592">
    <property type="term" value="F:polyamine oxidase activity"/>
    <property type="evidence" value="ECO:0007669"/>
    <property type="project" value="TreeGrafter"/>
</dbReference>
<dbReference type="InterPro" id="IPR001613">
    <property type="entry name" value="Flavin_amine_oxidase"/>
</dbReference>
<dbReference type="Pfam" id="PF01593">
    <property type="entry name" value="Amino_oxidase"/>
    <property type="match status" value="1"/>
</dbReference>
<dbReference type="VEuPathDB" id="VectorBase:AAEL018178"/>
<comment type="cofactor">
    <cofactor evidence="1 4">
        <name>FAD</name>
        <dbReference type="ChEBI" id="CHEBI:57692"/>
    </cofactor>
</comment>
<evidence type="ECO:0000256" key="1">
    <source>
        <dbReference type="ARBA" id="ARBA00001974"/>
    </source>
</evidence>
<dbReference type="AlphaFoldDB" id="Q16VW2"/>
<keyword evidence="4" id="KW-0285">Flavoprotein</keyword>
<evidence type="ECO:0000259" key="5">
    <source>
        <dbReference type="Pfam" id="PF01593"/>
    </source>
</evidence>
<dbReference type="GO" id="GO:0008131">
    <property type="term" value="F:primary methylamine oxidase activity"/>
    <property type="evidence" value="ECO:0007669"/>
    <property type="project" value="UniProtKB-ARBA"/>
</dbReference>
<keyword evidence="4" id="KW-0274">FAD</keyword>
<feature type="binding site" evidence="3">
    <location>
        <begin position="49"/>
        <end position="50"/>
    </location>
    <ligand>
        <name>FAD</name>
        <dbReference type="ChEBI" id="CHEBI:57692"/>
    </ligand>
</feature>
<reference evidence="6" key="3">
    <citation type="submission" date="2012-09" db="EMBL/GenBank/DDBJ databases">
        <authorList>
            <consortium name="VectorBase"/>
        </authorList>
    </citation>
    <scope>NUCLEOTIDE SEQUENCE</scope>
    <source>
        <strain evidence="6">Liverpool</strain>
    </source>
</reference>
<accession>Q16VW2</accession>
<organism evidence="6 7">
    <name type="scientific">Aedes aegypti</name>
    <name type="common">Yellowfever mosquito</name>
    <name type="synonym">Culex aegypti</name>
    <dbReference type="NCBI Taxonomy" id="7159"/>
    <lineage>
        <taxon>Eukaryota</taxon>
        <taxon>Metazoa</taxon>
        <taxon>Ecdysozoa</taxon>
        <taxon>Arthropoda</taxon>
        <taxon>Hexapoda</taxon>
        <taxon>Insecta</taxon>
        <taxon>Pterygota</taxon>
        <taxon>Neoptera</taxon>
        <taxon>Endopterygota</taxon>
        <taxon>Diptera</taxon>
        <taxon>Nematocera</taxon>
        <taxon>Culicoidea</taxon>
        <taxon>Culicidae</taxon>
        <taxon>Culicinae</taxon>
        <taxon>Aedini</taxon>
        <taxon>Aedes</taxon>
        <taxon>Stegomyia</taxon>
    </lineage>
</organism>
<dbReference type="EMBL" id="CH477579">
    <property type="protein sequence ID" value="EAT38751.1"/>
    <property type="molecule type" value="Genomic_DNA"/>
</dbReference>
<protein>
    <recommendedName>
        <fullName evidence="4">Amine oxidase</fullName>
        <ecNumber evidence="4">1.4.3.-</ecNumber>
    </recommendedName>
</protein>
<dbReference type="PANTHER" id="PTHR10742">
    <property type="entry name" value="FLAVIN MONOAMINE OXIDASE"/>
    <property type="match status" value="1"/>
</dbReference>
<dbReference type="InterPro" id="IPR050281">
    <property type="entry name" value="Flavin_monoamine_oxidase"/>
</dbReference>
<dbReference type="PhylomeDB" id="Q16VW2"/>
<comment type="similarity">
    <text evidence="4">Belongs to the flavin monoamine oxidase family.</text>
</comment>
<feature type="binding site" evidence="3">
    <location>
        <position position="250"/>
    </location>
    <ligand>
        <name>FAD</name>
        <dbReference type="ChEBI" id="CHEBI:57692"/>
    </ligand>
</feature>
<dbReference type="EC" id="1.4.3.-" evidence="4"/>
<proteinExistence type="inferred from homology"/>
<dbReference type="eggNOG" id="KOG0685">
    <property type="taxonomic scope" value="Eukaryota"/>
</dbReference>
<dbReference type="Gene3D" id="3.50.50.60">
    <property type="entry name" value="FAD/NAD(P)-binding domain"/>
    <property type="match status" value="1"/>
</dbReference>
<name>Q16VW2_AEDAE</name>
<dbReference type="HOGENOM" id="CLU_310627_0_0_1"/>
<evidence type="ECO:0000313" key="6">
    <source>
        <dbReference type="EMBL" id="EAT38751.1"/>
    </source>
</evidence>
<dbReference type="STRING" id="7159.Q16VW2"/>
<dbReference type="SUPFAM" id="SSF51905">
    <property type="entry name" value="FAD/NAD(P)-binding domain"/>
    <property type="match status" value="1"/>
</dbReference>
<evidence type="ECO:0000256" key="4">
    <source>
        <dbReference type="RuleBase" id="RU362067"/>
    </source>
</evidence>
<dbReference type="Gene3D" id="3.90.660.10">
    <property type="match status" value="1"/>
</dbReference>
<evidence type="ECO:0000256" key="3">
    <source>
        <dbReference type="PIRSR" id="PIRSR601613-1"/>
    </source>
</evidence>
<evidence type="ECO:0000256" key="2">
    <source>
        <dbReference type="ARBA" id="ARBA00023002"/>
    </source>
</evidence>
<keyword evidence="2 4" id="KW-0560">Oxidoreductase</keyword>
<feature type="domain" description="Amine oxidase" evidence="5">
    <location>
        <begin position="29"/>
        <end position="501"/>
    </location>
</feature>
<sequence length="502" mass="56866">MEEFILSVGSPFQRQVNADVDVLILGAGIAGLGAAKVLHESGKSFILLEAQSEAGGRIRTIAMESLGNACHRSGKAAVDAGAQWLHGKRNELYQIAEENDLLHEELSEEGLGEYVRDDGRKLDSFFVKKVDFLIGQILEDCEEFAQQESEIFPASVEVFLREEFSKRLDPNLSSDEKEMAYQLLEWHIRFQVIDNSCLSMTDVSAKLWGSYSFNGESCQAHINTKYGFQALVSCLIDKIGSDRILYKKEVTEIRWKDQDNRILVRCADETSYSCKHLIVTFSLGVLKATLNRLFQPALPKSYRRSIRNIGFGTIDKIFLQFENAWWEDAEGFQLIWRDNLEKGAHWTRFISGFDIVSPGPANTLLGWIGSWGALEMEKLSDAQIVDDCVFLLEKFTRRKVPQPIRYFCSRWNSNPFVRGSYSYTSVNCDYEPTFLKALQETLVCNQYNPLTGEMEINQDHICQPALSSSPTIHFAGEACHEKYFSTVHGAFLSGMEQAQKLV</sequence>
<dbReference type="InterPro" id="IPR036188">
    <property type="entry name" value="FAD/NAD-bd_sf"/>
</dbReference>
<dbReference type="PANTHER" id="PTHR10742:SF398">
    <property type="entry name" value="AMINE OXIDASE DOMAIN-CONTAINING PROTEIN-RELATED"/>
    <property type="match status" value="1"/>
</dbReference>
<reference evidence="6" key="2">
    <citation type="journal article" date="2007" name="Science">
        <title>Genome sequence of Aedes aegypti, a major arbovirus vector.</title>
        <authorList>
            <person name="Nene V."/>
            <person name="Wortman J.R."/>
            <person name="Lawson D."/>
            <person name="Haas B."/>
            <person name="Kodira C."/>
            <person name="Tu Z.J."/>
            <person name="Loftus B."/>
            <person name="Xi Z."/>
            <person name="Megy K."/>
            <person name="Grabherr M."/>
            <person name="Ren Q."/>
            <person name="Zdobnov E.M."/>
            <person name="Lobo N.F."/>
            <person name="Campbell K.S."/>
            <person name="Brown S.E."/>
            <person name="Bonaldo M.F."/>
            <person name="Zhu J."/>
            <person name="Sinkins S.P."/>
            <person name="Hogenkamp D.G."/>
            <person name="Amedeo P."/>
            <person name="Arensburger P."/>
            <person name="Atkinson P.W."/>
            <person name="Bidwell S."/>
            <person name="Biedler J."/>
            <person name="Birney E."/>
            <person name="Bruggner R.V."/>
            <person name="Costas J."/>
            <person name="Coy M.R."/>
            <person name="Crabtree J."/>
            <person name="Crawford M."/>
            <person name="Debruyn B."/>
            <person name="Decaprio D."/>
            <person name="Eiglmeier K."/>
            <person name="Eisenstadt E."/>
            <person name="El-Dorry H."/>
            <person name="Gelbart W.M."/>
            <person name="Gomes S.L."/>
            <person name="Hammond M."/>
            <person name="Hannick L.I."/>
            <person name="Hogan J.R."/>
            <person name="Holmes M.H."/>
            <person name="Jaffe D."/>
            <person name="Johnston J.S."/>
            <person name="Kennedy R.C."/>
            <person name="Koo H."/>
            <person name="Kravitz S."/>
            <person name="Kriventseva E.V."/>
            <person name="Kulp D."/>
            <person name="Labutti K."/>
            <person name="Lee E."/>
            <person name="Li S."/>
            <person name="Lovin D.D."/>
            <person name="Mao C."/>
            <person name="Mauceli E."/>
            <person name="Menck C.F."/>
            <person name="Miller J.R."/>
            <person name="Montgomery P."/>
            <person name="Mori A."/>
            <person name="Nascimento A.L."/>
            <person name="Naveira H.F."/>
            <person name="Nusbaum C."/>
            <person name="O'leary S."/>
            <person name="Orvis J."/>
            <person name="Pertea M."/>
            <person name="Quesneville H."/>
            <person name="Reidenbach K.R."/>
            <person name="Rogers Y.H."/>
            <person name="Roth C.W."/>
            <person name="Schneider J.R."/>
            <person name="Schatz M."/>
            <person name="Shumway M."/>
            <person name="Stanke M."/>
            <person name="Stinson E.O."/>
            <person name="Tubio J.M."/>
            <person name="Vanzee J.P."/>
            <person name="Verjovski-Almeida S."/>
            <person name="Werner D."/>
            <person name="White O."/>
            <person name="Wyder S."/>
            <person name="Zeng Q."/>
            <person name="Zhao Q."/>
            <person name="Zhao Y."/>
            <person name="Hill C.A."/>
            <person name="Raikhel A.S."/>
            <person name="Soares M.B."/>
            <person name="Knudson D.L."/>
            <person name="Lee N.H."/>
            <person name="Galagan J."/>
            <person name="Salzberg S.L."/>
            <person name="Paulsen I.T."/>
            <person name="Dimopoulos G."/>
            <person name="Collins F.H."/>
            <person name="Birren B."/>
            <person name="Fraser-Liggett C.M."/>
            <person name="Severson D.W."/>
        </authorList>
    </citation>
    <scope>NUCLEOTIDE SEQUENCE [LARGE SCALE GENOMIC DNA]</scope>
    <source>
        <strain evidence="6">Liverpool</strain>
    </source>
</reference>
<dbReference type="SUPFAM" id="SSF54373">
    <property type="entry name" value="FAD-linked reductases, C-terminal domain"/>
    <property type="match status" value="1"/>
</dbReference>
<dbReference type="PRINTS" id="PR00757">
    <property type="entry name" value="AMINEOXDASEF"/>
</dbReference>
<evidence type="ECO:0000313" key="7">
    <source>
        <dbReference type="Proteomes" id="UP000682892"/>
    </source>
</evidence>
<reference evidence="6" key="1">
    <citation type="submission" date="2005-10" db="EMBL/GenBank/DDBJ databases">
        <authorList>
            <person name="Loftus B.J."/>
            <person name="Nene V.M."/>
            <person name="Hannick L.I."/>
            <person name="Bidwell S."/>
            <person name="Haas B."/>
            <person name="Amedeo P."/>
            <person name="Orvis J."/>
            <person name="Wortman J.R."/>
            <person name="White O.R."/>
            <person name="Salzberg S."/>
            <person name="Shumway M."/>
            <person name="Koo H."/>
            <person name="Zhao Y."/>
            <person name="Holmes M."/>
            <person name="Miller J."/>
            <person name="Schatz M."/>
            <person name="Pop M."/>
            <person name="Pai G."/>
            <person name="Utterback T."/>
            <person name="Rogers Y.-H."/>
            <person name="Kravitz S."/>
            <person name="Fraser C.M."/>
        </authorList>
    </citation>
    <scope>NUCLEOTIDE SEQUENCE</scope>
    <source>
        <strain evidence="6">Liverpool</strain>
    </source>
</reference>
<dbReference type="Proteomes" id="UP000682892">
    <property type="component" value="Chromosome 3"/>
</dbReference>
<dbReference type="InterPro" id="IPR002937">
    <property type="entry name" value="Amino_oxidase"/>
</dbReference>
<dbReference type="PaxDb" id="7159-AAEL018178-PA"/>
<dbReference type="OMA" id="ATHENYY"/>
<gene>
    <name evidence="6" type="ORF">AaeL_AAEL009410</name>
</gene>